<organism evidence="2 3">
    <name type="scientific">Paraphaeosphaeria sporulosa</name>
    <dbReference type="NCBI Taxonomy" id="1460663"/>
    <lineage>
        <taxon>Eukaryota</taxon>
        <taxon>Fungi</taxon>
        <taxon>Dikarya</taxon>
        <taxon>Ascomycota</taxon>
        <taxon>Pezizomycotina</taxon>
        <taxon>Dothideomycetes</taxon>
        <taxon>Pleosporomycetidae</taxon>
        <taxon>Pleosporales</taxon>
        <taxon>Massarineae</taxon>
        <taxon>Didymosphaeriaceae</taxon>
        <taxon>Paraphaeosphaeria</taxon>
    </lineage>
</organism>
<evidence type="ECO:0000313" key="3">
    <source>
        <dbReference type="Proteomes" id="UP000077069"/>
    </source>
</evidence>
<keyword evidence="1" id="KW-1133">Transmembrane helix</keyword>
<dbReference type="AlphaFoldDB" id="A0A177CZ98"/>
<dbReference type="EMBL" id="KV441548">
    <property type="protein sequence ID" value="OAG12242.1"/>
    <property type="molecule type" value="Genomic_DNA"/>
</dbReference>
<reference evidence="2 3" key="1">
    <citation type="submission" date="2016-05" db="EMBL/GenBank/DDBJ databases">
        <title>Comparative analysis of secretome profiles of manganese(II)-oxidizing ascomycete fungi.</title>
        <authorList>
            <consortium name="DOE Joint Genome Institute"/>
            <person name="Zeiner C.A."/>
            <person name="Purvine S.O."/>
            <person name="Zink E.M."/>
            <person name="Wu S."/>
            <person name="Pasa-Tolic L."/>
            <person name="Chaput D.L."/>
            <person name="Haridas S."/>
            <person name="Grigoriev I.V."/>
            <person name="Santelli C.M."/>
            <person name="Hansel C.M."/>
        </authorList>
    </citation>
    <scope>NUCLEOTIDE SEQUENCE [LARGE SCALE GENOMIC DNA]</scope>
    <source>
        <strain evidence="2 3">AP3s5-JAC2a</strain>
    </source>
</reference>
<evidence type="ECO:0000256" key="1">
    <source>
        <dbReference type="SAM" id="Phobius"/>
    </source>
</evidence>
<keyword evidence="1" id="KW-0472">Membrane</keyword>
<proteinExistence type="predicted"/>
<protein>
    <submittedName>
        <fullName evidence="2">Uncharacterized protein</fullName>
    </submittedName>
</protein>
<keyword evidence="1" id="KW-0812">Transmembrane</keyword>
<evidence type="ECO:0000313" key="2">
    <source>
        <dbReference type="EMBL" id="OAG12242.1"/>
    </source>
</evidence>
<feature type="transmembrane region" description="Helical" evidence="1">
    <location>
        <begin position="6"/>
        <end position="24"/>
    </location>
</feature>
<dbReference type="RefSeq" id="XP_018042607.1">
    <property type="nucleotide sequence ID" value="XM_018187890.1"/>
</dbReference>
<keyword evidence="3" id="KW-1185">Reference proteome</keyword>
<gene>
    <name evidence="2" type="ORF">CC84DRAFT_91990</name>
</gene>
<dbReference type="InParanoid" id="A0A177CZ98"/>
<name>A0A177CZ98_9PLEO</name>
<dbReference type="GeneID" id="28771376"/>
<dbReference type="Proteomes" id="UP000077069">
    <property type="component" value="Unassembled WGS sequence"/>
</dbReference>
<accession>A0A177CZ98</accession>
<sequence length="107" mass="11704">MGQMLPVSWISDSLIGVWVLPAFVSPHLFSSLSMLHVGLPCRGYNDTTFTTVTDTCMSCRSCMVEPPATLLVGLATNIGGLRKFCLLFGFFVKGRCCLLYSHGETHL</sequence>